<sequence>MPTVFISYARVDDTLPPKGTDDDGWISYFHEALSYGLKAWGRSDLKIWRDAYEIDGSQDFRRRIEEGVDGCDIFLAVHSTEYYERDWCRMELERFHARTANPPPGRECLIRIGIHDVPRDRWPAEFDGRTGFEFFSGNMQSGDYQPFYWFGTIAKNLYLERLRELVTAINRLVPRAPVAGEAAGRAPVDAAAKPGGPVVFVAWAAADMADARARVVAELAARGFTPLPLEPRPLPDPAAAKLLAQQTIDRAEALVHLIGEQEHIDGTDGTVHRHLVRRQLEWSGSRVDEAAPPGTPCRILWLPSFAGLRDGAGRTVHRPDAMALLNRFCAPRDSDVPENGDLLTFIQVLTARLRPGGDPEAGGAGEEGDAPGLLAVWADPMDATEAVAVARSLKAEGLKPRIPDFDAADPMHVQLAEILPLVSSVVICWRDGPAETVRALLKTLRRPRPPGARKRPAPALWLVKIPGSADAEAAKARFFDGDLEEAEIDDPRRAAEALGSLVRRVREGAAR</sequence>
<reference evidence="2" key="1">
    <citation type="submission" date="2021-02" db="EMBL/GenBank/DDBJ databases">
        <title>Skermanella TT6 skin isolate.</title>
        <authorList>
            <person name="Lee K."/>
            <person name="Ganzorig M."/>
        </authorList>
    </citation>
    <scope>NUCLEOTIDE SEQUENCE</scope>
    <source>
        <strain evidence="2">TT6</strain>
    </source>
</reference>
<dbReference type="InterPro" id="IPR035897">
    <property type="entry name" value="Toll_tir_struct_dom_sf"/>
</dbReference>
<dbReference type="EMBL" id="CP067420">
    <property type="protein sequence ID" value="QQP89339.1"/>
    <property type="molecule type" value="Genomic_DNA"/>
</dbReference>
<organism evidence="2 3">
    <name type="scientific">Skermanella cutis</name>
    <dbReference type="NCBI Taxonomy" id="2775420"/>
    <lineage>
        <taxon>Bacteria</taxon>
        <taxon>Pseudomonadati</taxon>
        <taxon>Pseudomonadota</taxon>
        <taxon>Alphaproteobacteria</taxon>
        <taxon>Rhodospirillales</taxon>
        <taxon>Azospirillaceae</taxon>
        <taxon>Skermanella</taxon>
    </lineage>
</organism>
<feature type="domain" description="TIR" evidence="1">
    <location>
        <begin position="4"/>
        <end position="135"/>
    </location>
</feature>
<evidence type="ECO:0000313" key="3">
    <source>
        <dbReference type="Proteomes" id="UP000595197"/>
    </source>
</evidence>
<dbReference type="InterPro" id="IPR000157">
    <property type="entry name" value="TIR_dom"/>
</dbReference>
<dbReference type="Gene3D" id="3.40.50.10140">
    <property type="entry name" value="Toll/interleukin-1 receptor homology (TIR) domain"/>
    <property type="match status" value="1"/>
</dbReference>
<evidence type="ECO:0000313" key="2">
    <source>
        <dbReference type="EMBL" id="QQP89339.1"/>
    </source>
</evidence>
<gene>
    <name evidence="2" type="ORF">IGS68_25685</name>
</gene>
<proteinExistence type="predicted"/>
<dbReference type="Pfam" id="PF13676">
    <property type="entry name" value="TIR_2"/>
    <property type="match status" value="1"/>
</dbReference>
<keyword evidence="2" id="KW-0675">Receptor</keyword>
<protein>
    <submittedName>
        <fullName evidence="2">Toll/interleukin-1 receptor domain-containing protein</fullName>
    </submittedName>
</protein>
<dbReference type="RefSeq" id="WP_201075459.1">
    <property type="nucleotide sequence ID" value="NZ_CP067420.1"/>
</dbReference>
<dbReference type="Proteomes" id="UP000595197">
    <property type="component" value="Chromosome"/>
</dbReference>
<name>A0ABX7B4P3_9PROT</name>
<keyword evidence="3" id="KW-1185">Reference proteome</keyword>
<dbReference type="SUPFAM" id="SSF52200">
    <property type="entry name" value="Toll/Interleukin receptor TIR domain"/>
    <property type="match status" value="1"/>
</dbReference>
<evidence type="ECO:0000259" key="1">
    <source>
        <dbReference type="Pfam" id="PF13676"/>
    </source>
</evidence>
<accession>A0ABX7B4P3</accession>